<keyword evidence="3" id="KW-1185">Reference proteome</keyword>
<dbReference type="Proteomes" id="UP001432322">
    <property type="component" value="Unassembled WGS sequence"/>
</dbReference>
<organism evidence="1 3">
    <name type="scientific">Pristionchus fissidentatus</name>
    <dbReference type="NCBI Taxonomy" id="1538716"/>
    <lineage>
        <taxon>Eukaryota</taxon>
        <taxon>Metazoa</taxon>
        <taxon>Ecdysozoa</taxon>
        <taxon>Nematoda</taxon>
        <taxon>Chromadorea</taxon>
        <taxon>Rhabditida</taxon>
        <taxon>Rhabditina</taxon>
        <taxon>Diplogasteromorpha</taxon>
        <taxon>Diplogasteroidea</taxon>
        <taxon>Neodiplogasteridae</taxon>
        <taxon>Pristionchus</taxon>
    </lineage>
</organism>
<protein>
    <submittedName>
        <fullName evidence="1">Uncharacterized protein</fullName>
    </submittedName>
</protein>
<dbReference type="EMBL" id="BTSY01000002">
    <property type="protein sequence ID" value="GMT15328.1"/>
    <property type="molecule type" value="Genomic_DNA"/>
</dbReference>
<name>A0AAV5VAU1_9BILA</name>
<evidence type="ECO:0000313" key="2">
    <source>
        <dbReference type="EMBL" id="GMT37109.1"/>
    </source>
</evidence>
<evidence type="ECO:0000313" key="1">
    <source>
        <dbReference type="EMBL" id="GMT15328.1"/>
    </source>
</evidence>
<evidence type="ECO:0000313" key="3">
    <source>
        <dbReference type="Proteomes" id="UP001432322"/>
    </source>
</evidence>
<dbReference type="EMBL" id="BTSY01000043">
    <property type="protein sequence ID" value="GMT37109.1"/>
    <property type="molecule type" value="Genomic_DNA"/>
</dbReference>
<comment type="caution">
    <text evidence="1">The sequence shown here is derived from an EMBL/GenBank/DDBJ whole genome shotgun (WGS) entry which is preliminary data.</text>
</comment>
<accession>A0AAV5VAU1</accession>
<proteinExistence type="predicted"/>
<feature type="non-terminal residue" evidence="1">
    <location>
        <position position="1"/>
    </location>
</feature>
<reference evidence="1" key="1">
    <citation type="submission" date="2023-10" db="EMBL/GenBank/DDBJ databases">
        <title>Genome assembly of Pristionchus species.</title>
        <authorList>
            <person name="Yoshida K."/>
            <person name="Sommer R.J."/>
        </authorList>
    </citation>
    <scope>NUCLEOTIDE SEQUENCE</scope>
    <source>
        <strain evidence="1">RS5133</strain>
    </source>
</reference>
<feature type="non-terminal residue" evidence="1">
    <location>
        <position position="100"/>
    </location>
</feature>
<sequence length="100" mass="11858">LLSFLPMLNPLETSLRIVQILSLFNIRSLNSEIYEHYFHCNSTNQEMFCLAPEHCFGNGGYDLVEYKSGVIDKFCEVVIQIKNFNDYQWMINFEFNYIQN</sequence>
<dbReference type="AlphaFoldDB" id="A0AAV5VAU1"/>
<gene>
    <name evidence="2" type="ORF">PFISCL1PPCAC_28406</name>
    <name evidence="1" type="ORF">PFISCL1PPCAC_6625</name>
</gene>